<dbReference type="Pfam" id="PF16187">
    <property type="entry name" value="Peptidase_M16_M"/>
    <property type="match status" value="1"/>
</dbReference>
<gene>
    <name evidence="11" type="ORF">BASA50_004243</name>
</gene>
<keyword evidence="3" id="KW-0479">Metal-binding</keyword>
<feature type="domain" description="Peptidase M16 middle/third" evidence="9">
    <location>
        <begin position="479"/>
        <end position="761"/>
    </location>
</feature>
<evidence type="ECO:0000256" key="2">
    <source>
        <dbReference type="ARBA" id="ARBA00022670"/>
    </source>
</evidence>
<dbReference type="InterPro" id="IPR054734">
    <property type="entry name" value="PqqF-like_C_4"/>
</dbReference>
<sequence length="1069" mass="121773">MNARAADAIVQCLAKHECMRQIHQIHQIHQIQQIRPVVGLVDMMQLIMRNSKTTSSSFTISRTTATIREIACSRQLRATCNARMYTTGRVSASGHVFKDSIADHQPPTVFQGTVRKPDQDNKAYQIITLDNGLQAIVISDPRTDKAAAALDIHIGHLCDPDEVAGLAHFCEHLLFMYPSENEYSQFLSQHSGHSNAFTGAENTNYFFDVGKEHLEGALDRFSQFFIAPLFSDSCTERELNAVDSEHKKNLQNDTWRNYQLEKDLSNPNHPFVKFGTGNMETIKDIPTAKGLDIRKVLLDFHEKYYSANIMKVAVLGAEPIEVLSAWVVSKFSAIKNKSISVPVFSSDVLTSNELQKEIRVKPVKETRRLSLIFPVPDTREMYKSRPSEYASHLIGHECEGSILSLLKKKGWAQVLSAGTGGFGARGFEFMRISVELTESGLENYEEIIEIIFQYISLIKNSPIEEWIFHECQALSSMAFRFKEQSPPSSYVSGLAGDLQTYQPSDVISGPYLLEHLDRDAIKANFDTYSPESFRTMLLSSSFDTTGWSEARHYGTKYIVKDFSASLVQRLSQIKLNPELHLPKPNSFIPEDFSVQKVAVEKPSTHPMIILESPVLRLWHKQDDTFFVPRVNIYFDMTTPLAYQDATSCVLSKLFTDLFKDSLNEFSYYAEVAGLHYRFDNTVDGLMLSLHGYNDKMHILLDKIAEKMVTYVTNDQQFDRIKKQLAKSYRNLDIEAPESHAIYRVNQITQGRLFTHEEKLQALEPLTSTDVQTFFPKLFERMHIQQLAHGNISKQRAIDIGNILLSRLNPKALPESQRLQSMLTKQISEGSSYIHIRDVPNAENVNSAIEYILQVGSLSDQYIRTHLSILSQIGHEPVFDQLRTKEQLGYMVYSGIRKQPEMLSYRIIIQSERDPAYLESRIVAFLNQLETILVEMTPEDFKKHQTSIATKMLDTLKNLGQESSRYWGHINSLYYDFEQHITDAEQIHRITKDQLIAFYRKHISPDSKMLRKLSVHMRSQKTGQSTCDKGEAVLNASVILPPDADLRAFKEGLSATKPTQPIKPIETWIC</sequence>
<dbReference type="InterPro" id="IPR007863">
    <property type="entry name" value="Peptidase_M16_C"/>
</dbReference>
<reference evidence="11 12" key="1">
    <citation type="submission" date="2021-02" db="EMBL/GenBank/DDBJ databases">
        <title>Variation within the Batrachochytrium salamandrivorans European outbreak.</title>
        <authorList>
            <person name="Kelly M."/>
            <person name="Pasmans F."/>
            <person name="Shea T.P."/>
            <person name="Munoz J.F."/>
            <person name="Carranza S."/>
            <person name="Cuomo C.A."/>
            <person name="Martel A."/>
        </authorList>
    </citation>
    <scope>NUCLEOTIDE SEQUENCE [LARGE SCALE GENOMIC DNA]</scope>
    <source>
        <strain evidence="11 12">AMFP18/2</strain>
    </source>
</reference>
<dbReference type="Pfam" id="PF05193">
    <property type="entry name" value="Peptidase_M16_C"/>
    <property type="match status" value="1"/>
</dbReference>
<evidence type="ECO:0000313" key="11">
    <source>
        <dbReference type="EMBL" id="KAH6597636.1"/>
    </source>
</evidence>
<proteinExistence type="inferred from homology"/>
<feature type="domain" description="Coenzyme PQQ synthesis protein F-like C-terminal lobe" evidence="10">
    <location>
        <begin position="869"/>
        <end position="966"/>
    </location>
</feature>
<evidence type="ECO:0000256" key="3">
    <source>
        <dbReference type="ARBA" id="ARBA00022723"/>
    </source>
</evidence>
<dbReference type="EMBL" id="JAFCIX010000136">
    <property type="protein sequence ID" value="KAH6597636.1"/>
    <property type="molecule type" value="Genomic_DNA"/>
</dbReference>
<evidence type="ECO:0000256" key="1">
    <source>
        <dbReference type="ARBA" id="ARBA00007261"/>
    </source>
</evidence>
<dbReference type="PANTHER" id="PTHR43690">
    <property type="entry name" value="NARDILYSIN"/>
    <property type="match status" value="1"/>
</dbReference>
<keyword evidence="12" id="KW-1185">Reference proteome</keyword>
<dbReference type="PANTHER" id="PTHR43690:SF18">
    <property type="entry name" value="INSULIN-DEGRADING ENZYME-RELATED"/>
    <property type="match status" value="1"/>
</dbReference>
<dbReference type="Pfam" id="PF22456">
    <property type="entry name" value="PqqF-like_C_4"/>
    <property type="match status" value="1"/>
</dbReference>
<evidence type="ECO:0000259" key="10">
    <source>
        <dbReference type="Pfam" id="PF22456"/>
    </source>
</evidence>
<protein>
    <recommendedName>
        <fullName evidence="13">Insulin-degrading enzyme</fullName>
    </recommendedName>
</protein>
<dbReference type="Pfam" id="PF00675">
    <property type="entry name" value="Peptidase_M16"/>
    <property type="match status" value="1"/>
</dbReference>
<evidence type="ECO:0000256" key="6">
    <source>
        <dbReference type="ARBA" id="ARBA00023049"/>
    </source>
</evidence>
<dbReference type="InterPro" id="IPR011249">
    <property type="entry name" value="Metalloenz_LuxS/M16"/>
</dbReference>
<evidence type="ECO:0000259" key="8">
    <source>
        <dbReference type="Pfam" id="PF05193"/>
    </source>
</evidence>
<keyword evidence="2" id="KW-0645">Protease</keyword>
<evidence type="ECO:0008006" key="13">
    <source>
        <dbReference type="Google" id="ProtNLM"/>
    </source>
</evidence>
<dbReference type="Gene3D" id="3.30.830.10">
    <property type="entry name" value="Metalloenzyme, LuxS/M16 peptidase-like"/>
    <property type="match status" value="4"/>
</dbReference>
<dbReference type="SUPFAM" id="SSF63411">
    <property type="entry name" value="LuxS/MPP-like metallohydrolase"/>
    <property type="match status" value="4"/>
</dbReference>
<dbReference type="Proteomes" id="UP001648503">
    <property type="component" value="Unassembled WGS sequence"/>
</dbReference>
<evidence type="ECO:0000259" key="9">
    <source>
        <dbReference type="Pfam" id="PF16187"/>
    </source>
</evidence>
<dbReference type="InterPro" id="IPR032632">
    <property type="entry name" value="Peptidase_M16_M"/>
</dbReference>
<comment type="similarity">
    <text evidence="1">Belongs to the peptidase M16 family.</text>
</comment>
<evidence type="ECO:0000256" key="4">
    <source>
        <dbReference type="ARBA" id="ARBA00022801"/>
    </source>
</evidence>
<dbReference type="InterPro" id="IPR050626">
    <property type="entry name" value="Peptidase_M16"/>
</dbReference>
<feature type="domain" description="Peptidase M16 C-terminal" evidence="8">
    <location>
        <begin position="294"/>
        <end position="472"/>
    </location>
</feature>
<comment type="caution">
    <text evidence="11">The sequence shown here is derived from an EMBL/GenBank/DDBJ whole genome shotgun (WGS) entry which is preliminary data.</text>
</comment>
<accession>A0ABQ8FIQ2</accession>
<keyword evidence="6" id="KW-0482">Metalloprotease</keyword>
<keyword evidence="4" id="KW-0378">Hydrolase</keyword>
<keyword evidence="5" id="KW-0862">Zinc</keyword>
<evidence type="ECO:0000256" key="5">
    <source>
        <dbReference type="ARBA" id="ARBA00022833"/>
    </source>
</evidence>
<organism evidence="11 12">
    <name type="scientific">Batrachochytrium salamandrivorans</name>
    <dbReference type="NCBI Taxonomy" id="1357716"/>
    <lineage>
        <taxon>Eukaryota</taxon>
        <taxon>Fungi</taxon>
        <taxon>Fungi incertae sedis</taxon>
        <taxon>Chytridiomycota</taxon>
        <taxon>Chytridiomycota incertae sedis</taxon>
        <taxon>Chytridiomycetes</taxon>
        <taxon>Rhizophydiales</taxon>
        <taxon>Rhizophydiales incertae sedis</taxon>
        <taxon>Batrachochytrium</taxon>
    </lineage>
</organism>
<dbReference type="InterPro" id="IPR011765">
    <property type="entry name" value="Pept_M16_N"/>
</dbReference>
<evidence type="ECO:0000313" key="12">
    <source>
        <dbReference type="Proteomes" id="UP001648503"/>
    </source>
</evidence>
<name>A0ABQ8FIQ2_9FUNG</name>
<feature type="domain" description="Peptidase M16 N-terminal" evidence="7">
    <location>
        <begin position="136"/>
        <end position="267"/>
    </location>
</feature>
<evidence type="ECO:0000259" key="7">
    <source>
        <dbReference type="Pfam" id="PF00675"/>
    </source>
</evidence>